<dbReference type="Pfam" id="PF00172">
    <property type="entry name" value="Zn_clus"/>
    <property type="match status" value="1"/>
</dbReference>
<dbReference type="GO" id="GO:0000981">
    <property type="term" value="F:DNA-binding transcription factor activity, RNA polymerase II-specific"/>
    <property type="evidence" value="ECO:0007669"/>
    <property type="project" value="InterPro"/>
</dbReference>
<dbReference type="CDD" id="cd00067">
    <property type="entry name" value="GAL4"/>
    <property type="match status" value="1"/>
</dbReference>
<dbReference type="SUPFAM" id="SSF57701">
    <property type="entry name" value="Zn2/Cys6 DNA-binding domain"/>
    <property type="match status" value="1"/>
</dbReference>
<evidence type="ECO:0000259" key="1">
    <source>
        <dbReference type="Pfam" id="PF00172"/>
    </source>
</evidence>
<proteinExistence type="predicted"/>
<feature type="domain" description="Zn(2)-C6 fungal-type" evidence="1">
    <location>
        <begin position="114"/>
        <end position="139"/>
    </location>
</feature>
<reference evidence="2" key="1">
    <citation type="submission" date="2023-03" db="EMBL/GenBank/DDBJ databases">
        <title>Massive genome expansion in bonnet fungi (Mycena s.s.) driven by repeated elements and novel gene families across ecological guilds.</title>
        <authorList>
            <consortium name="Lawrence Berkeley National Laboratory"/>
            <person name="Harder C.B."/>
            <person name="Miyauchi S."/>
            <person name="Viragh M."/>
            <person name="Kuo A."/>
            <person name="Thoen E."/>
            <person name="Andreopoulos B."/>
            <person name="Lu D."/>
            <person name="Skrede I."/>
            <person name="Drula E."/>
            <person name="Henrissat B."/>
            <person name="Morin E."/>
            <person name="Kohler A."/>
            <person name="Barry K."/>
            <person name="LaButti K."/>
            <person name="Morin E."/>
            <person name="Salamov A."/>
            <person name="Lipzen A."/>
            <person name="Mereny Z."/>
            <person name="Hegedus B."/>
            <person name="Baldrian P."/>
            <person name="Stursova M."/>
            <person name="Weitz H."/>
            <person name="Taylor A."/>
            <person name="Grigoriev I.V."/>
            <person name="Nagy L.G."/>
            <person name="Martin F."/>
            <person name="Kauserud H."/>
        </authorList>
    </citation>
    <scope>NUCLEOTIDE SEQUENCE</scope>
    <source>
        <strain evidence="2">CBHHK002</strain>
    </source>
</reference>
<accession>A0AAD7A5V2</accession>
<comment type="caution">
    <text evidence="2">The sequence shown here is derived from an EMBL/GenBank/DDBJ whole genome shotgun (WGS) entry which is preliminary data.</text>
</comment>
<dbReference type="InterPro" id="IPR001138">
    <property type="entry name" value="Zn2Cys6_DnaBD"/>
</dbReference>
<dbReference type="InterPro" id="IPR036864">
    <property type="entry name" value="Zn2-C6_fun-type_DNA-bd_sf"/>
</dbReference>
<dbReference type="Proteomes" id="UP001218218">
    <property type="component" value="Unassembled WGS sequence"/>
</dbReference>
<keyword evidence="3" id="KW-1185">Reference proteome</keyword>
<dbReference type="EMBL" id="JARIHO010000015">
    <property type="protein sequence ID" value="KAJ7350026.1"/>
    <property type="molecule type" value="Genomic_DNA"/>
</dbReference>
<gene>
    <name evidence="2" type="ORF">DFH08DRAFT_863458</name>
</gene>
<dbReference type="GO" id="GO:0008270">
    <property type="term" value="F:zinc ion binding"/>
    <property type="evidence" value="ECO:0007669"/>
    <property type="project" value="InterPro"/>
</dbReference>
<evidence type="ECO:0000313" key="3">
    <source>
        <dbReference type="Proteomes" id="UP001218218"/>
    </source>
</evidence>
<name>A0AAD7A5V2_9AGAR</name>
<protein>
    <recommendedName>
        <fullName evidence="1">Zn(2)-C6 fungal-type domain-containing protein</fullName>
    </recommendedName>
</protein>
<organism evidence="2 3">
    <name type="scientific">Mycena albidolilacea</name>
    <dbReference type="NCBI Taxonomy" id="1033008"/>
    <lineage>
        <taxon>Eukaryota</taxon>
        <taxon>Fungi</taxon>
        <taxon>Dikarya</taxon>
        <taxon>Basidiomycota</taxon>
        <taxon>Agaricomycotina</taxon>
        <taxon>Agaricomycetes</taxon>
        <taxon>Agaricomycetidae</taxon>
        <taxon>Agaricales</taxon>
        <taxon>Marasmiineae</taxon>
        <taxon>Mycenaceae</taxon>
        <taxon>Mycena</taxon>
    </lineage>
</organism>
<sequence length="320" mass="35695">MTSQRYKFIWTLPKNHRDGPLRRLSNHHSHVRGRSGVWQEIYTAETASMLIQSNSPSILANDGPLVVGIVDRLIVRPSWETSFVDKNPQSIMSTLNSTPHPQKNVDQRRRTLIACTNCRRRKIRNPCARCTKRGLICQYVSIDPCDDFTADQSSHPDSLVELQAGAHFGRPAMQGPSSAAQSMSISQDFCRGLGTAAAPPYTGPPHGYPRYSGTQYPDMSISESILDRPTSQTQCYFPTQANNSMANQGYNLQAYPYMGGHSSVQPGVYSPPNGGYPAIYGYPPNYGQMSCRGDAAKLNYEWPERHGSSNEDHMDDRRFT</sequence>
<evidence type="ECO:0000313" key="2">
    <source>
        <dbReference type="EMBL" id="KAJ7350026.1"/>
    </source>
</evidence>
<dbReference type="AlphaFoldDB" id="A0AAD7A5V2"/>